<dbReference type="Proteomes" id="UP001595821">
    <property type="component" value="Unassembled WGS sequence"/>
</dbReference>
<accession>A0ABD5NV68</accession>
<protein>
    <recommendedName>
        <fullName evidence="2">DUF6199 domain-containing protein</fullName>
    </recommendedName>
</protein>
<dbReference type="RefSeq" id="WP_246968256.1">
    <property type="nucleotide sequence ID" value="NZ_CP095397.1"/>
</dbReference>
<dbReference type="GeneID" id="71855108"/>
<comment type="caution">
    <text evidence="3">The sequence shown here is derived from an EMBL/GenBank/DDBJ whole genome shotgun (WGS) entry which is preliminary data.</text>
</comment>
<feature type="transmembrane region" description="Helical" evidence="1">
    <location>
        <begin position="52"/>
        <end position="73"/>
    </location>
</feature>
<evidence type="ECO:0000259" key="2">
    <source>
        <dbReference type="Pfam" id="PF19701"/>
    </source>
</evidence>
<keyword evidence="1" id="KW-0812">Transmembrane</keyword>
<reference evidence="3 4" key="1">
    <citation type="journal article" date="2014" name="Int. J. Syst. Evol. Microbiol.">
        <title>Complete genome sequence of Corynebacterium casei LMG S-19264T (=DSM 44701T), isolated from a smear-ripened cheese.</title>
        <authorList>
            <consortium name="US DOE Joint Genome Institute (JGI-PGF)"/>
            <person name="Walter F."/>
            <person name="Albersmeier A."/>
            <person name="Kalinowski J."/>
            <person name="Ruckert C."/>
        </authorList>
    </citation>
    <scope>NUCLEOTIDE SEQUENCE [LARGE SCALE GENOMIC DNA]</scope>
    <source>
        <strain evidence="3 4">IBRC-M 10912</strain>
    </source>
</reference>
<keyword evidence="1" id="KW-1133">Transmembrane helix</keyword>
<proteinExistence type="predicted"/>
<sequence>MDNQAFVGLACLVGGVLGYRYAYELAQLNERLDAIGSTTSWDAVEPANWKVILYQFGSIVIAGVGGLALLAGLF</sequence>
<evidence type="ECO:0000313" key="3">
    <source>
        <dbReference type="EMBL" id="MFC4245931.1"/>
    </source>
</evidence>
<dbReference type="EMBL" id="JBHSDJ010000003">
    <property type="protein sequence ID" value="MFC4245931.1"/>
    <property type="molecule type" value="Genomic_DNA"/>
</dbReference>
<evidence type="ECO:0000256" key="1">
    <source>
        <dbReference type="SAM" id="Phobius"/>
    </source>
</evidence>
<dbReference type="Pfam" id="PF19701">
    <property type="entry name" value="DUF6199"/>
    <property type="match status" value="1"/>
</dbReference>
<keyword evidence="1" id="KW-0472">Membrane</keyword>
<dbReference type="InterPro" id="IPR045679">
    <property type="entry name" value="DUF6199"/>
</dbReference>
<evidence type="ECO:0000313" key="4">
    <source>
        <dbReference type="Proteomes" id="UP001595821"/>
    </source>
</evidence>
<gene>
    <name evidence="3" type="ORF">ACFOZ7_02755</name>
</gene>
<name>A0ABD5NV68_9EURY</name>
<feature type="domain" description="DUF6199" evidence="2">
    <location>
        <begin position="7"/>
        <end position="71"/>
    </location>
</feature>
<dbReference type="AlphaFoldDB" id="A0ABD5NV68"/>
<organism evidence="3 4">
    <name type="scientific">Natribaculum luteum</name>
    <dbReference type="NCBI Taxonomy" id="1586232"/>
    <lineage>
        <taxon>Archaea</taxon>
        <taxon>Methanobacteriati</taxon>
        <taxon>Methanobacteriota</taxon>
        <taxon>Stenosarchaea group</taxon>
        <taxon>Halobacteria</taxon>
        <taxon>Halobacteriales</taxon>
        <taxon>Natrialbaceae</taxon>
        <taxon>Natribaculum</taxon>
    </lineage>
</organism>